<sequence length="46" mass="5768">MKNNEAVEWWKELEASKRFELMREYDIQNLTDKAIRRIHRNEHKPL</sequence>
<protein>
    <submittedName>
        <fullName evidence="1">Uncharacterized protein</fullName>
    </submittedName>
</protein>
<reference evidence="1" key="1">
    <citation type="journal article" date="2015" name="Nature">
        <title>Complex archaea that bridge the gap between prokaryotes and eukaryotes.</title>
        <authorList>
            <person name="Spang A."/>
            <person name="Saw J.H."/>
            <person name="Jorgensen S.L."/>
            <person name="Zaremba-Niedzwiedzka K."/>
            <person name="Martijn J."/>
            <person name="Lind A.E."/>
            <person name="van Eijk R."/>
            <person name="Schleper C."/>
            <person name="Guy L."/>
            <person name="Ettema T.J."/>
        </authorList>
    </citation>
    <scope>NUCLEOTIDE SEQUENCE</scope>
</reference>
<comment type="caution">
    <text evidence="1">The sequence shown here is derived from an EMBL/GenBank/DDBJ whole genome shotgun (WGS) entry which is preliminary data.</text>
</comment>
<accession>A0A0F9VMA8</accession>
<proteinExistence type="predicted"/>
<evidence type="ECO:0000313" key="1">
    <source>
        <dbReference type="EMBL" id="KKN74626.1"/>
    </source>
</evidence>
<dbReference type="EMBL" id="LAZR01000322">
    <property type="protein sequence ID" value="KKN74626.1"/>
    <property type="molecule type" value="Genomic_DNA"/>
</dbReference>
<dbReference type="AlphaFoldDB" id="A0A0F9VMA8"/>
<organism evidence="1">
    <name type="scientific">marine sediment metagenome</name>
    <dbReference type="NCBI Taxonomy" id="412755"/>
    <lineage>
        <taxon>unclassified sequences</taxon>
        <taxon>metagenomes</taxon>
        <taxon>ecological metagenomes</taxon>
    </lineage>
</organism>
<name>A0A0F9VMA8_9ZZZZ</name>
<gene>
    <name evidence="1" type="ORF">LCGC14_0388280</name>
</gene>